<dbReference type="InterPro" id="IPR046820">
    <property type="entry name" value="MmeI_TRD"/>
</dbReference>
<accession>A0ABW3WIW0</accession>
<evidence type="ECO:0000259" key="1">
    <source>
        <dbReference type="Pfam" id="PF20466"/>
    </source>
</evidence>
<proteinExistence type="predicted"/>
<comment type="caution">
    <text evidence="2">The sequence shown here is derived from an EMBL/GenBank/DDBJ whole genome shotgun (WGS) entry which is preliminary data.</text>
</comment>
<name>A0ABW3WIW0_9RHOO</name>
<reference evidence="3" key="1">
    <citation type="journal article" date="2019" name="Int. J. Syst. Evol. Microbiol.">
        <title>The Global Catalogue of Microorganisms (GCM) 10K type strain sequencing project: providing services to taxonomists for standard genome sequencing and annotation.</title>
        <authorList>
            <consortium name="The Broad Institute Genomics Platform"/>
            <consortium name="The Broad Institute Genome Sequencing Center for Infectious Disease"/>
            <person name="Wu L."/>
            <person name="Ma J."/>
        </authorList>
    </citation>
    <scope>NUCLEOTIDE SEQUENCE [LARGE SCALE GENOMIC DNA]</scope>
    <source>
        <strain evidence="3">CCUG 48884</strain>
    </source>
</reference>
<organism evidence="2 3">
    <name type="scientific">Thauera mechernichensis</name>
    <dbReference type="NCBI Taxonomy" id="82788"/>
    <lineage>
        <taxon>Bacteria</taxon>
        <taxon>Pseudomonadati</taxon>
        <taxon>Pseudomonadota</taxon>
        <taxon>Betaproteobacteria</taxon>
        <taxon>Rhodocyclales</taxon>
        <taxon>Zoogloeaceae</taxon>
        <taxon>Thauera</taxon>
    </lineage>
</organism>
<dbReference type="RefSeq" id="WP_386041813.1">
    <property type="nucleotide sequence ID" value="NZ_JARQZE010000012.1"/>
</dbReference>
<dbReference type="EMBL" id="JBHTMC010000032">
    <property type="protein sequence ID" value="MFD1265330.1"/>
    <property type="molecule type" value="Genomic_DNA"/>
</dbReference>
<feature type="domain" description="MmeI-like target recognition" evidence="1">
    <location>
        <begin position="3"/>
        <end position="55"/>
    </location>
</feature>
<dbReference type="Pfam" id="PF20466">
    <property type="entry name" value="MmeI_TRD"/>
    <property type="match status" value="1"/>
</dbReference>
<protein>
    <submittedName>
        <fullName evidence="2">Type IIL restriction-modification enzyme MmeI</fullName>
    </submittedName>
</protein>
<keyword evidence="3" id="KW-1185">Reference proteome</keyword>
<evidence type="ECO:0000313" key="2">
    <source>
        <dbReference type="EMBL" id="MFD1265330.1"/>
    </source>
</evidence>
<evidence type="ECO:0000313" key="3">
    <source>
        <dbReference type="Proteomes" id="UP001597158"/>
    </source>
</evidence>
<gene>
    <name evidence="2" type="ORF">ACFQ4M_17300</name>
</gene>
<dbReference type="Proteomes" id="UP001597158">
    <property type="component" value="Unassembled WGS sequence"/>
</dbReference>
<sequence>MKSPTKSVQAFADKPTLFTQDRQRDKDYLGVPEVSSERRRFIPTAFLCADIIARDFQLDKNPPRAGFFSLSWIAQSTRHICSTLTSTARIYLPHKTPHFWCFVPELRL</sequence>